<dbReference type="Gene3D" id="2.40.70.10">
    <property type="entry name" value="Acid Proteases"/>
    <property type="match status" value="2"/>
</dbReference>
<comment type="subcellular location">
    <subcellularLocation>
        <location evidence="1">Cell membrane</location>
    </subcellularLocation>
</comment>
<dbReference type="CDD" id="cd05471">
    <property type="entry name" value="pepsin_like"/>
    <property type="match status" value="1"/>
</dbReference>
<evidence type="ECO:0000256" key="1">
    <source>
        <dbReference type="ARBA" id="ARBA00004236"/>
    </source>
</evidence>
<feature type="active site" evidence="10">
    <location>
        <position position="326"/>
    </location>
</feature>
<dbReference type="InterPro" id="IPR001461">
    <property type="entry name" value="Aspartic_peptidase_A1"/>
</dbReference>
<organism evidence="16 17">
    <name type="scientific">Venturia effusa</name>
    <dbReference type="NCBI Taxonomy" id="50376"/>
    <lineage>
        <taxon>Eukaryota</taxon>
        <taxon>Fungi</taxon>
        <taxon>Dikarya</taxon>
        <taxon>Ascomycota</taxon>
        <taxon>Pezizomycotina</taxon>
        <taxon>Dothideomycetes</taxon>
        <taxon>Pleosporomycetidae</taxon>
        <taxon>Venturiales</taxon>
        <taxon>Venturiaceae</taxon>
        <taxon>Venturia</taxon>
    </lineage>
</organism>
<proteinExistence type="inferred from homology"/>
<evidence type="ECO:0000256" key="8">
    <source>
        <dbReference type="ARBA" id="ARBA00023180"/>
    </source>
</evidence>
<name>A0A517LKV7_9PEZI</name>
<accession>A0A517LKV7</accession>
<dbReference type="GO" id="GO:0004190">
    <property type="term" value="F:aspartic-type endopeptidase activity"/>
    <property type="evidence" value="ECO:0007669"/>
    <property type="project" value="UniProtKB-KW"/>
</dbReference>
<dbReference type="Pfam" id="PF00026">
    <property type="entry name" value="Asp"/>
    <property type="match status" value="1"/>
</dbReference>
<sequence>MRSAVFLSLATLVRWSSAFYPYARQVDTHSSPSSTQNPSQLRRSPCPLHSSARAGTDETSDTSLWSKTQSRGADHGALRISLKRTPAKRQNKFSVVAADAPEQSTSAGVDQDGTDFSYFASFKIGTSPKTFYLLLDSAASNTWVMSSDCTTSACGIHTTFGTSDSSSLRVSSKTFSVAYGTGSVKGVQGTDTVHLGAMSANLTFGLALNASDEFLSYPMDGILGLGRPDTLASDLTGIKAPSLLDTLVSGKTIKSKLFGLTLWRSADGGSNDGEINFGSPNPSRYDGEITYIAAIKGTNGFWEIPVADVSVDGKKVGLTGRTAIIDSGTSFVLMPREDAAKLHQVIPGSFQEGESFTVPCDSTAKLQMIFGTTTYDISPKDYVGRPSGSGCASNVVGRQVFGPEQWLVGDVFMKNVYTVFDYDQSRVGFGVKRAGAPKAMSSSSAANNGAKTTQNASATGTFTGSGHIRPTGGLIPGGPIPVSSNPNSSTTSVSSSRSAASGIATGTTRTNAASKERAPLPGLALACLFVNLL</sequence>
<reference evidence="16 17" key="1">
    <citation type="submission" date="2019-07" db="EMBL/GenBank/DDBJ databases">
        <title>Finished genome of Venturia effusa.</title>
        <authorList>
            <person name="Young C.A."/>
            <person name="Cox M.P."/>
            <person name="Ganley A.R.D."/>
            <person name="David W.J."/>
        </authorList>
    </citation>
    <scope>NUCLEOTIDE SEQUENCE [LARGE SCALE GENOMIC DNA]</scope>
    <source>
        <strain evidence="17">albino</strain>
    </source>
</reference>
<dbReference type="FunFam" id="2.40.70.10:FF:000060">
    <property type="entry name" value="Aspartic-type endopeptidase ctsD"/>
    <property type="match status" value="1"/>
</dbReference>
<feature type="compositionally biased region" description="Polar residues" evidence="13">
    <location>
        <begin position="28"/>
        <end position="42"/>
    </location>
</feature>
<feature type="signal peptide" evidence="14">
    <location>
        <begin position="1"/>
        <end position="18"/>
    </location>
</feature>
<dbReference type="OrthoDB" id="660550at2759"/>
<feature type="region of interest" description="Disordered" evidence="13">
    <location>
        <begin position="26"/>
        <end position="81"/>
    </location>
</feature>
<keyword evidence="7" id="KW-0472">Membrane</keyword>
<dbReference type="InterPro" id="IPR033121">
    <property type="entry name" value="PEPTIDASE_A1"/>
</dbReference>
<dbReference type="AlphaFoldDB" id="A0A517LKV7"/>
<feature type="compositionally biased region" description="Low complexity" evidence="13">
    <location>
        <begin position="439"/>
        <end position="451"/>
    </location>
</feature>
<evidence type="ECO:0000256" key="9">
    <source>
        <dbReference type="ARBA" id="ARBA00023288"/>
    </source>
</evidence>
<dbReference type="STRING" id="50376.A0A517LKV7"/>
<feature type="compositionally biased region" description="Polar residues" evidence="13">
    <location>
        <begin position="452"/>
        <end position="464"/>
    </location>
</feature>
<keyword evidence="8" id="KW-0325">Glycoprotein</keyword>
<evidence type="ECO:0000259" key="15">
    <source>
        <dbReference type="PROSITE" id="PS51767"/>
    </source>
</evidence>
<dbReference type="PANTHER" id="PTHR47966:SF75">
    <property type="entry name" value="ENDOPEPTIDASE (CTSD), PUTATIVE (AFU_ORTHOLOGUE AFUA_4G07040)-RELATED"/>
    <property type="match status" value="1"/>
</dbReference>
<feature type="chain" id="PRO_5021866340" description="Peptidase A1 domain-containing protein" evidence="14">
    <location>
        <begin position="19"/>
        <end position="533"/>
    </location>
</feature>
<keyword evidence="5 12" id="KW-0064">Aspartyl protease</keyword>
<evidence type="ECO:0000313" key="16">
    <source>
        <dbReference type="EMBL" id="QDS76264.1"/>
    </source>
</evidence>
<keyword evidence="17" id="KW-1185">Reference proteome</keyword>
<evidence type="ECO:0000256" key="3">
    <source>
        <dbReference type="ARBA" id="ARBA00022475"/>
    </source>
</evidence>
<evidence type="ECO:0000256" key="4">
    <source>
        <dbReference type="ARBA" id="ARBA00022670"/>
    </source>
</evidence>
<evidence type="ECO:0000313" key="17">
    <source>
        <dbReference type="Proteomes" id="UP000316270"/>
    </source>
</evidence>
<evidence type="ECO:0000256" key="7">
    <source>
        <dbReference type="ARBA" id="ARBA00023136"/>
    </source>
</evidence>
<dbReference type="GO" id="GO:0005886">
    <property type="term" value="C:plasma membrane"/>
    <property type="evidence" value="ECO:0007669"/>
    <property type="project" value="UniProtKB-SubCell"/>
</dbReference>
<evidence type="ECO:0000256" key="2">
    <source>
        <dbReference type="ARBA" id="ARBA00007447"/>
    </source>
</evidence>
<evidence type="ECO:0000256" key="10">
    <source>
        <dbReference type="PIRSR" id="PIRSR601461-1"/>
    </source>
</evidence>
<dbReference type="InterPro" id="IPR001969">
    <property type="entry name" value="Aspartic_peptidase_AS"/>
</dbReference>
<feature type="active site" evidence="10">
    <location>
        <position position="136"/>
    </location>
</feature>
<dbReference type="PROSITE" id="PS51767">
    <property type="entry name" value="PEPTIDASE_A1"/>
    <property type="match status" value="1"/>
</dbReference>
<feature type="compositionally biased region" description="Low complexity" evidence="13">
    <location>
        <begin position="480"/>
        <end position="510"/>
    </location>
</feature>
<keyword evidence="14" id="KW-0732">Signal</keyword>
<protein>
    <recommendedName>
        <fullName evidence="15">Peptidase A1 domain-containing protein</fullName>
    </recommendedName>
</protein>
<comment type="similarity">
    <text evidence="2 12">Belongs to the peptidase A1 family.</text>
</comment>
<feature type="region of interest" description="Disordered" evidence="13">
    <location>
        <begin position="439"/>
        <end position="515"/>
    </location>
</feature>
<evidence type="ECO:0000256" key="12">
    <source>
        <dbReference type="RuleBase" id="RU000454"/>
    </source>
</evidence>
<evidence type="ECO:0000256" key="11">
    <source>
        <dbReference type="PIRSR" id="PIRSR601461-2"/>
    </source>
</evidence>
<dbReference type="InterPro" id="IPR021109">
    <property type="entry name" value="Peptidase_aspartic_dom_sf"/>
</dbReference>
<keyword evidence="3" id="KW-1003">Cell membrane</keyword>
<keyword evidence="4 12" id="KW-0645">Protease</keyword>
<dbReference type="InterPro" id="IPR034164">
    <property type="entry name" value="Pepsin-like_dom"/>
</dbReference>
<keyword evidence="11" id="KW-1015">Disulfide bond</keyword>
<dbReference type="PANTHER" id="PTHR47966">
    <property type="entry name" value="BETA-SITE APP-CLEAVING ENZYME, ISOFORM A-RELATED"/>
    <property type="match status" value="1"/>
</dbReference>
<dbReference type="PROSITE" id="PS00141">
    <property type="entry name" value="ASP_PROTEASE"/>
    <property type="match status" value="1"/>
</dbReference>
<dbReference type="SUPFAM" id="SSF50630">
    <property type="entry name" value="Acid proteases"/>
    <property type="match status" value="1"/>
</dbReference>
<dbReference type="GO" id="GO:0006508">
    <property type="term" value="P:proteolysis"/>
    <property type="evidence" value="ECO:0007669"/>
    <property type="project" value="UniProtKB-KW"/>
</dbReference>
<evidence type="ECO:0000256" key="5">
    <source>
        <dbReference type="ARBA" id="ARBA00022750"/>
    </source>
</evidence>
<feature type="domain" description="Peptidase A1" evidence="15">
    <location>
        <begin position="118"/>
        <end position="430"/>
    </location>
</feature>
<feature type="disulfide bond" evidence="11">
    <location>
        <begin position="149"/>
        <end position="154"/>
    </location>
</feature>
<dbReference type="Proteomes" id="UP000316270">
    <property type="component" value="Chromosome 15"/>
</dbReference>
<evidence type="ECO:0000256" key="13">
    <source>
        <dbReference type="SAM" id="MobiDB-lite"/>
    </source>
</evidence>
<keyword evidence="9" id="KW-0449">Lipoprotein</keyword>
<dbReference type="PRINTS" id="PR00792">
    <property type="entry name" value="PEPSIN"/>
</dbReference>
<evidence type="ECO:0000256" key="14">
    <source>
        <dbReference type="SAM" id="SignalP"/>
    </source>
</evidence>
<keyword evidence="6 12" id="KW-0378">Hydrolase</keyword>
<feature type="compositionally biased region" description="Polar residues" evidence="13">
    <location>
        <begin position="61"/>
        <end position="71"/>
    </location>
</feature>
<dbReference type="EMBL" id="CP042199">
    <property type="protein sequence ID" value="QDS76264.1"/>
    <property type="molecule type" value="Genomic_DNA"/>
</dbReference>
<gene>
    <name evidence="16" type="ORF">FKW77_001588</name>
</gene>
<evidence type="ECO:0000256" key="6">
    <source>
        <dbReference type="ARBA" id="ARBA00022801"/>
    </source>
</evidence>